<evidence type="ECO:0000256" key="3">
    <source>
        <dbReference type="ARBA" id="ARBA00022679"/>
    </source>
</evidence>
<protein>
    <recommendedName>
        <fullName evidence="2">RING-type E3 ubiquitin transferase</fullName>
        <ecNumber evidence="2">2.3.2.27</ecNumber>
    </recommendedName>
</protein>
<dbReference type="PROSITE" id="PS50089">
    <property type="entry name" value="ZF_RING_2"/>
    <property type="match status" value="1"/>
</dbReference>
<dbReference type="InterPro" id="IPR001841">
    <property type="entry name" value="Znf_RING"/>
</dbReference>
<dbReference type="Proteomes" id="UP000035642">
    <property type="component" value="Unassembled WGS sequence"/>
</dbReference>
<dbReference type="Gene3D" id="3.30.40.10">
    <property type="entry name" value="Zinc/RING finger domain, C3HC4 (zinc finger)"/>
    <property type="match status" value="1"/>
</dbReference>
<feature type="domain" description="C3H1-type" evidence="10">
    <location>
        <begin position="32"/>
        <end position="59"/>
    </location>
</feature>
<keyword evidence="5" id="KW-0677">Repeat</keyword>
<dbReference type="InterPro" id="IPR017907">
    <property type="entry name" value="Znf_RING_CS"/>
</dbReference>
<dbReference type="InterPro" id="IPR045072">
    <property type="entry name" value="MKRN-like"/>
</dbReference>
<dbReference type="InterPro" id="IPR013083">
    <property type="entry name" value="Znf_RING/FYVE/PHD"/>
</dbReference>
<evidence type="ECO:0000259" key="10">
    <source>
        <dbReference type="PROSITE" id="PS50103"/>
    </source>
</evidence>
<evidence type="ECO:0000313" key="12">
    <source>
        <dbReference type="WBParaSite" id="ACAC_0000246601-mRNA-1"/>
    </source>
</evidence>
<dbReference type="InterPro" id="IPR036855">
    <property type="entry name" value="Znf_CCCH_sf"/>
</dbReference>
<feature type="domain" description="C3H1-type" evidence="10">
    <location>
        <begin position="4"/>
        <end position="31"/>
    </location>
</feature>
<dbReference type="GO" id="GO:0000209">
    <property type="term" value="P:protein polyubiquitination"/>
    <property type="evidence" value="ECO:0007669"/>
    <property type="project" value="InterPro"/>
</dbReference>
<dbReference type="STRING" id="6313.A0A158P7H0"/>
<dbReference type="Pfam" id="PF18044">
    <property type="entry name" value="zf-CCCH_4"/>
    <property type="match status" value="2"/>
</dbReference>
<evidence type="ECO:0000256" key="1">
    <source>
        <dbReference type="ARBA" id="ARBA00000900"/>
    </source>
</evidence>
<evidence type="ECO:0000256" key="5">
    <source>
        <dbReference type="ARBA" id="ARBA00022737"/>
    </source>
</evidence>
<sequence length="374" mass="42754">MSTDRSQTLCRYFASGCCNQGERCTFSHDRNSPADRVCRYYLMGSCSYGTNCRYDHIRPKANVGCNSSDKVHGGKKPSSLPPKPCKLSKPGLNVAAEEFVPSWKRVSIGSSYAVAAGSSESEKVLPLCPYFEMGECKNKECQFVHGLTCDMCSRACIHPYDEKQQKQHFVECLKAHEIAMEQAFAEAKGAGKSCGICMENIVEKSLRFGILEGCRHCFCLDCIREWRRNQSFETDVVRLVQEAFNRCLFSEFCLQVFKRFRCRSCPECRKHSNFVIPSTLWVEEEEEKRVLCEVYRSNMAQKQCKYYKHQLPDGSIDPGEEPHARRKPRLAEFIFDTSDADEDGVLWDDSLSIEHLISFTDVVRMMRGLRASRD</sequence>
<dbReference type="PANTHER" id="PTHR11224">
    <property type="entry name" value="MAKORIN-RELATED"/>
    <property type="match status" value="1"/>
</dbReference>
<dbReference type="GO" id="GO:0061630">
    <property type="term" value="F:ubiquitin protein ligase activity"/>
    <property type="evidence" value="ECO:0007669"/>
    <property type="project" value="UniProtKB-EC"/>
</dbReference>
<evidence type="ECO:0000256" key="2">
    <source>
        <dbReference type="ARBA" id="ARBA00012483"/>
    </source>
</evidence>
<comment type="catalytic activity">
    <reaction evidence="1">
        <text>S-ubiquitinyl-[E2 ubiquitin-conjugating enzyme]-L-cysteine + [acceptor protein]-L-lysine = [E2 ubiquitin-conjugating enzyme]-L-cysteine + N(6)-ubiquitinyl-[acceptor protein]-L-lysine.</text>
        <dbReference type="EC" id="2.3.2.27"/>
    </reaction>
</comment>
<dbReference type="EC" id="2.3.2.27" evidence="2"/>
<reference evidence="12" key="2">
    <citation type="submission" date="2016-04" db="UniProtKB">
        <authorList>
            <consortium name="WormBaseParasite"/>
        </authorList>
    </citation>
    <scope>IDENTIFICATION</scope>
</reference>
<dbReference type="Gene3D" id="3.30.1370.210">
    <property type="match status" value="1"/>
</dbReference>
<dbReference type="PANTHER" id="PTHR11224:SF10">
    <property type="entry name" value="IP09428P-RELATED"/>
    <property type="match status" value="1"/>
</dbReference>
<proteinExistence type="predicted"/>
<evidence type="ECO:0000256" key="7">
    <source>
        <dbReference type="ARBA" id="ARBA00022833"/>
    </source>
</evidence>
<dbReference type="Pfam" id="PF00097">
    <property type="entry name" value="zf-C3HC4"/>
    <property type="match status" value="1"/>
</dbReference>
<feature type="zinc finger region" description="C3H1-type" evidence="8">
    <location>
        <begin position="4"/>
        <end position="31"/>
    </location>
</feature>
<accession>A0A158P7H0</accession>
<dbReference type="CDD" id="cd16521">
    <property type="entry name" value="RING-HC_MKRN"/>
    <property type="match status" value="1"/>
</dbReference>
<feature type="domain" description="C3H1-type" evidence="10">
    <location>
        <begin position="122"/>
        <end position="148"/>
    </location>
</feature>
<evidence type="ECO:0000313" key="11">
    <source>
        <dbReference type="Proteomes" id="UP000035642"/>
    </source>
</evidence>
<dbReference type="PROSITE" id="PS50103">
    <property type="entry name" value="ZF_C3H1"/>
    <property type="match status" value="3"/>
</dbReference>
<feature type="domain" description="RING-type" evidence="9">
    <location>
        <begin position="194"/>
        <end position="269"/>
    </location>
</feature>
<dbReference type="SUPFAM" id="SSF57850">
    <property type="entry name" value="RING/U-box"/>
    <property type="match status" value="1"/>
</dbReference>
<dbReference type="InterPro" id="IPR018957">
    <property type="entry name" value="Znf_C3HC4_RING-type"/>
</dbReference>
<dbReference type="AlphaFoldDB" id="A0A158P7H0"/>
<dbReference type="InterPro" id="IPR000571">
    <property type="entry name" value="Znf_CCCH"/>
</dbReference>
<organism evidence="11 12">
    <name type="scientific">Angiostrongylus cantonensis</name>
    <name type="common">Rat lungworm</name>
    <dbReference type="NCBI Taxonomy" id="6313"/>
    <lineage>
        <taxon>Eukaryota</taxon>
        <taxon>Metazoa</taxon>
        <taxon>Ecdysozoa</taxon>
        <taxon>Nematoda</taxon>
        <taxon>Chromadorea</taxon>
        <taxon>Rhabditida</taxon>
        <taxon>Rhabditina</taxon>
        <taxon>Rhabditomorpha</taxon>
        <taxon>Strongyloidea</taxon>
        <taxon>Metastrongylidae</taxon>
        <taxon>Angiostrongylus</taxon>
    </lineage>
</organism>
<evidence type="ECO:0000259" key="9">
    <source>
        <dbReference type="PROSITE" id="PS50089"/>
    </source>
</evidence>
<evidence type="ECO:0000256" key="6">
    <source>
        <dbReference type="ARBA" id="ARBA00022771"/>
    </source>
</evidence>
<dbReference type="GO" id="GO:0008270">
    <property type="term" value="F:zinc ion binding"/>
    <property type="evidence" value="ECO:0007669"/>
    <property type="project" value="UniProtKB-KW"/>
</dbReference>
<dbReference type="Gene3D" id="1.20.120.1350">
    <property type="entry name" value="Pneumovirus matrix protein 2 (M2), zinc-binding domain"/>
    <property type="match status" value="1"/>
</dbReference>
<keyword evidence="7 8" id="KW-0862">Zinc</keyword>
<name>A0A158P7H0_ANGCA</name>
<dbReference type="SMART" id="SM00356">
    <property type="entry name" value="ZnF_C3H1"/>
    <property type="match status" value="3"/>
</dbReference>
<keyword evidence="3" id="KW-0808">Transferase</keyword>
<keyword evidence="11" id="KW-1185">Reference proteome</keyword>
<dbReference type="SUPFAM" id="SSF90229">
    <property type="entry name" value="CCCH zinc finger"/>
    <property type="match status" value="2"/>
</dbReference>
<reference evidence="11" key="1">
    <citation type="submission" date="2012-09" db="EMBL/GenBank/DDBJ databases">
        <authorList>
            <person name="Martin A.A."/>
        </authorList>
    </citation>
    <scope>NUCLEOTIDE SEQUENCE</scope>
</reference>
<keyword evidence="4 8" id="KW-0479">Metal-binding</keyword>
<evidence type="ECO:0000256" key="4">
    <source>
        <dbReference type="ARBA" id="ARBA00022723"/>
    </source>
</evidence>
<dbReference type="InterPro" id="IPR041367">
    <property type="entry name" value="Znf-CCCH_4"/>
</dbReference>
<evidence type="ECO:0000256" key="8">
    <source>
        <dbReference type="PROSITE-ProRule" id="PRU00723"/>
    </source>
</evidence>
<feature type="zinc finger region" description="C3H1-type" evidence="8">
    <location>
        <begin position="122"/>
        <end position="148"/>
    </location>
</feature>
<feature type="zinc finger region" description="C3H1-type" evidence="8">
    <location>
        <begin position="32"/>
        <end position="59"/>
    </location>
</feature>
<dbReference type="PROSITE" id="PS00518">
    <property type="entry name" value="ZF_RING_1"/>
    <property type="match status" value="1"/>
</dbReference>
<dbReference type="WBParaSite" id="ACAC_0000246601-mRNA-1">
    <property type="protein sequence ID" value="ACAC_0000246601-mRNA-1"/>
    <property type="gene ID" value="ACAC_0000246601"/>
</dbReference>
<keyword evidence="6 8" id="KW-0863">Zinc-finger</keyword>